<keyword evidence="1" id="KW-0732">Signal</keyword>
<accession>A0ABV0V4W8</accession>
<comment type="caution">
    <text evidence="2">The sequence shown here is derived from an EMBL/GenBank/DDBJ whole genome shotgun (WGS) entry which is preliminary data.</text>
</comment>
<evidence type="ECO:0000256" key="1">
    <source>
        <dbReference type="SAM" id="SignalP"/>
    </source>
</evidence>
<proteinExistence type="predicted"/>
<dbReference type="EMBL" id="JAHRIQ010094949">
    <property type="protein sequence ID" value="MEQ2252394.1"/>
    <property type="molecule type" value="Genomic_DNA"/>
</dbReference>
<reference evidence="2 3" key="1">
    <citation type="submission" date="2021-06" db="EMBL/GenBank/DDBJ databases">
        <authorList>
            <person name="Palmer J.M."/>
        </authorList>
    </citation>
    <scope>NUCLEOTIDE SEQUENCE [LARGE SCALE GENOMIC DNA]</scope>
    <source>
        <strain evidence="3">if_2019</strain>
        <tissue evidence="2">Muscle</tissue>
    </source>
</reference>
<feature type="chain" id="PRO_5045256200" description="Secreted protein" evidence="1">
    <location>
        <begin position="20"/>
        <end position="128"/>
    </location>
</feature>
<evidence type="ECO:0000313" key="2">
    <source>
        <dbReference type="EMBL" id="MEQ2252394.1"/>
    </source>
</evidence>
<organism evidence="2 3">
    <name type="scientific">Ilyodon furcidens</name>
    <name type="common">goldbreast splitfin</name>
    <dbReference type="NCBI Taxonomy" id="33524"/>
    <lineage>
        <taxon>Eukaryota</taxon>
        <taxon>Metazoa</taxon>
        <taxon>Chordata</taxon>
        <taxon>Craniata</taxon>
        <taxon>Vertebrata</taxon>
        <taxon>Euteleostomi</taxon>
        <taxon>Actinopterygii</taxon>
        <taxon>Neopterygii</taxon>
        <taxon>Teleostei</taxon>
        <taxon>Neoteleostei</taxon>
        <taxon>Acanthomorphata</taxon>
        <taxon>Ovalentaria</taxon>
        <taxon>Atherinomorphae</taxon>
        <taxon>Cyprinodontiformes</taxon>
        <taxon>Goodeidae</taxon>
        <taxon>Ilyodon</taxon>
    </lineage>
</organism>
<name>A0ABV0V4W8_9TELE</name>
<keyword evidence="3" id="KW-1185">Reference proteome</keyword>
<feature type="signal peptide" evidence="1">
    <location>
        <begin position="1"/>
        <end position="19"/>
    </location>
</feature>
<dbReference type="Proteomes" id="UP001482620">
    <property type="component" value="Unassembled WGS sequence"/>
</dbReference>
<evidence type="ECO:0000313" key="3">
    <source>
        <dbReference type="Proteomes" id="UP001482620"/>
    </source>
</evidence>
<sequence>MVQCVFVFGGALNMLSVFGEFIGEVCTFKISQYHDERVRLFFLHVCNCNPDLNSLPVAASVAGCGGTATACHRNYQFCLPLPQIELGPAAIQSISRHVCNVMQCRRAQRPLPNKMGSSVSRELRNSGC</sequence>
<protein>
    <recommendedName>
        <fullName evidence="4">Secreted protein</fullName>
    </recommendedName>
</protein>
<gene>
    <name evidence="2" type="ORF">ILYODFUR_021326</name>
</gene>
<evidence type="ECO:0008006" key="4">
    <source>
        <dbReference type="Google" id="ProtNLM"/>
    </source>
</evidence>